<evidence type="ECO:0000313" key="2">
    <source>
        <dbReference type="EMBL" id="MFC0392572.1"/>
    </source>
</evidence>
<dbReference type="InterPro" id="IPR036890">
    <property type="entry name" value="HATPase_C_sf"/>
</dbReference>
<accession>A0ABV6JAI8</accession>
<organism evidence="2 3">
    <name type="scientific">Paenibacillus mendelii</name>
    <dbReference type="NCBI Taxonomy" id="206163"/>
    <lineage>
        <taxon>Bacteria</taxon>
        <taxon>Bacillati</taxon>
        <taxon>Bacillota</taxon>
        <taxon>Bacilli</taxon>
        <taxon>Bacillales</taxon>
        <taxon>Paenibacillaceae</taxon>
        <taxon>Paenibacillus</taxon>
    </lineage>
</organism>
<keyword evidence="2" id="KW-0808">Transferase</keyword>
<gene>
    <name evidence="2" type="ORF">ACFFJ8_14460</name>
</gene>
<dbReference type="EC" id="2.7.13.3" evidence="2"/>
<name>A0ABV6JAI8_9BACL</name>
<evidence type="ECO:0000313" key="3">
    <source>
        <dbReference type="Proteomes" id="UP001589818"/>
    </source>
</evidence>
<feature type="domain" description="Histidine kinase/HSP90-like ATPase" evidence="1">
    <location>
        <begin position="5"/>
        <end position="83"/>
    </location>
</feature>
<dbReference type="SUPFAM" id="SSF55874">
    <property type="entry name" value="ATPase domain of HSP90 chaperone/DNA topoisomerase II/histidine kinase"/>
    <property type="match status" value="1"/>
</dbReference>
<dbReference type="Proteomes" id="UP001589818">
    <property type="component" value="Unassembled WGS sequence"/>
</dbReference>
<dbReference type="Pfam" id="PF02518">
    <property type="entry name" value="HATPase_c"/>
    <property type="match status" value="1"/>
</dbReference>
<reference evidence="2 3" key="1">
    <citation type="submission" date="2024-09" db="EMBL/GenBank/DDBJ databases">
        <authorList>
            <person name="Sun Q."/>
            <person name="Mori K."/>
        </authorList>
    </citation>
    <scope>NUCLEOTIDE SEQUENCE [LARGE SCALE GENOMIC DNA]</scope>
    <source>
        <strain evidence="2 3">CCM 4839</strain>
    </source>
</reference>
<dbReference type="RefSeq" id="WP_373567636.1">
    <property type="nucleotide sequence ID" value="NZ_JANHOF010000030.1"/>
</dbReference>
<sequence>MRVSFSGFEDHLVIAIEDNGEGMAEDDFRQLTRNLEQLGDDMETTGLVNVHRRLKLRYGAEGGLQLTNAPGSGFKVEIFIPRERQDADV</sequence>
<evidence type="ECO:0000259" key="1">
    <source>
        <dbReference type="Pfam" id="PF02518"/>
    </source>
</evidence>
<dbReference type="GO" id="GO:0004673">
    <property type="term" value="F:protein histidine kinase activity"/>
    <property type="evidence" value="ECO:0007669"/>
    <property type="project" value="UniProtKB-EC"/>
</dbReference>
<dbReference type="Gene3D" id="3.30.565.10">
    <property type="entry name" value="Histidine kinase-like ATPase, C-terminal domain"/>
    <property type="match status" value="1"/>
</dbReference>
<dbReference type="InterPro" id="IPR003594">
    <property type="entry name" value="HATPase_dom"/>
</dbReference>
<dbReference type="EMBL" id="JBHLVF010000018">
    <property type="protein sequence ID" value="MFC0392572.1"/>
    <property type="molecule type" value="Genomic_DNA"/>
</dbReference>
<proteinExistence type="predicted"/>
<comment type="caution">
    <text evidence="2">The sequence shown here is derived from an EMBL/GenBank/DDBJ whole genome shotgun (WGS) entry which is preliminary data.</text>
</comment>
<protein>
    <submittedName>
        <fullName evidence="2">Sensor histidine kinase</fullName>
        <ecNumber evidence="2">2.7.13.3</ecNumber>
    </submittedName>
</protein>
<keyword evidence="2" id="KW-0418">Kinase</keyword>
<keyword evidence="3" id="KW-1185">Reference proteome</keyword>